<dbReference type="EMBL" id="LAZR01022759">
    <property type="protein sequence ID" value="KKL80768.1"/>
    <property type="molecule type" value="Genomic_DNA"/>
</dbReference>
<keyword evidence="1" id="KW-0812">Transmembrane</keyword>
<evidence type="ECO:0000256" key="1">
    <source>
        <dbReference type="SAM" id="Phobius"/>
    </source>
</evidence>
<feature type="non-terminal residue" evidence="2">
    <location>
        <position position="1"/>
    </location>
</feature>
<proteinExistence type="predicted"/>
<name>A0A0F9F3E2_9ZZZZ</name>
<reference evidence="2" key="1">
    <citation type="journal article" date="2015" name="Nature">
        <title>Complex archaea that bridge the gap between prokaryotes and eukaryotes.</title>
        <authorList>
            <person name="Spang A."/>
            <person name="Saw J.H."/>
            <person name="Jorgensen S.L."/>
            <person name="Zaremba-Niedzwiedzka K."/>
            <person name="Martijn J."/>
            <person name="Lind A.E."/>
            <person name="van Eijk R."/>
            <person name="Schleper C."/>
            <person name="Guy L."/>
            <person name="Ettema T.J."/>
        </authorList>
    </citation>
    <scope>NUCLEOTIDE SEQUENCE</scope>
</reference>
<accession>A0A0F9F3E2</accession>
<gene>
    <name evidence="2" type="ORF">LCGC14_2001470</name>
</gene>
<keyword evidence="1" id="KW-1133">Transmembrane helix</keyword>
<dbReference type="AlphaFoldDB" id="A0A0F9F3E2"/>
<feature type="transmembrane region" description="Helical" evidence="1">
    <location>
        <begin position="68"/>
        <end position="85"/>
    </location>
</feature>
<sequence>GIFLAITLAILFSLFFGSIIKSFPYSNYISAGLIFLLAFSIYFNWFIQKPKKKIERKLRKIKRVSAKRFFKLLTIGFFVAFATIIDDTIAYSALFLGQSSNFPFVILGIFSATILQLSVLIYLCISLIFSALSHGTV</sequence>
<evidence type="ECO:0000313" key="2">
    <source>
        <dbReference type="EMBL" id="KKL80768.1"/>
    </source>
</evidence>
<feature type="transmembrane region" description="Helical" evidence="1">
    <location>
        <begin position="105"/>
        <end position="132"/>
    </location>
</feature>
<organism evidence="2">
    <name type="scientific">marine sediment metagenome</name>
    <dbReference type="NCBI Taxonomy" id="412755"/>
    <lineage>
        <taxon>unclassified sequences</taxon>
        <taxon>metagenomes</taxon>
        <taxon>ecological metagenomes</taxon>
    </lineage>
</organism>
<comment type="caution">
    <text evidence="2">The sequence shown here is derived from an EMBL/GenBank/DDBJ whole genome shotgun (WGS) entry which is preliminary data.</text>
</comment>
<protein>
    <recommendedName>
        <fullName evidence="3">GDT1 family protein</fullName>
    </recommendedName>
</protein>
<evidence type="ECO:0008006" key="3">
    <source>
        <dbReference type="Google" id="ProtNLM"/>
    </source>
</evidence>
<keyword evidence="1" id="KW-0472">Membrane</keyword>
<feature type="transmembrane region" description="Helical" evidence="1">
    <location>
        <begin position="27"/>
        <end position="47"/>
    </location>
</feature>